<gene>
    <name evidence="2" type="ORF">DV515_00017993</name>
</gene>
<dbReference type="EMBL" id="QUSF01002135">
    <property type="protein sequence ID" value="RLV63709.1"/>
    <property type="molecule type" value="Genomic_DNA"/>
</dbReference>
<evidence type="ECO:0000256" key="1">
    <source>
        <dbReference type="SAM" id="MobiDB-lite"/>
    </source>
</evidence>
<organism evidence="2 3">
    <name type="scientific">Chloebia gouldiae</name>
    <name type="common">Gouldian finch</name>
    <name type="synonym">Erythrura gouldiae</name>
    <dbReference type="NCBI Taxonomy" id="44316"/>
    <lineage>
        <taxon>Eukaryota</taxon>
        <taxon>Metazoa</taxon>
        <taxon>Chordata</taxon>
        <taxon>Craniata</taxon>
        <taxon>Vertebrata</taxon>
        <taxon>Euteleostomi</taxon>
        <taxon>Archelosauria</taxon>
        <taxon>Archosauria</taxon>
        <taxon>Dinosauria</taxon>
        <taxon>Saurischia</taxon>
        <taxon>Theropoda</taxon>
        <taxon>Coelurosauria</taxon>
        <taxon>Aves</taxon>
        <taxon>Neognathae</taxon>
        <taxon>Neoaves</taxon>
        <taxon>Telluraves</taxon>
        <taxon>Australaves</taxon>
        <taxon>Passeriformes</taxon>
        <taxon>Passeroidea</taxon>
        <taxon>Passeridae</taxon>
        <taxon>Chloebia</taxon>
    </lineage>
</organism>
<comment type="caution">
    <text evidence="2">The sequence shown here is derived from an EMBL/GenBank/DDBJ whole genome shotgun (WGS) entry which is preliminary data.</text>
</comment>
<evidence type="ECO:0000313" key="3">
    <source>
        <dbReference type="Proteomes" id="UP000276834"/>
    </source>
</evidence>
<proteinExistence type="predicted"/>
<protein>
    <submittedName>
        <fullName evidence="2">Uncharacterized protein</fullName>
    </submittedName>
</protein>
<feature type="compositionally biased region" description="Basic and acidic residues" evidence="1">
    <location>
        <begin position="67"/>
        <end position="79"/>
    </location>
</feature>
<evidence type="ECO:0000313" key="2">
    <source>
        <dbReference type="EMBL" id="RLV63709.1"/>
    </source>
</evidence>
<accession>A0A3L8Q904</accession>
<sequence length="79" mass="8572">MHEGPVLSDGAIPPVHKFPFPKASSHSFVLLPIPIQMPRIPGCRDVPAGGFFQPGEQSGVGETKNQPVEDSRRNPQKET</sequence>
<keyword evidence="3" id="KW-1185">Reference proteome</keyword>
<dbReference type="AlphaFoldDB" id="A0A3L8Q904"/>
<name>A0A3L8Q904_CHLGU</name>
<dbReference type="Proteomes" id="UP000276834">
    <property type="component" value="Unassembled WGS sequence"/>
</dbReference>
<feature type="region of interest" description="Disordered" evidence="1">
    <location>
        <begin position="44"/>
        <end position="79"/>
    </location>
</feature>
<reference evidence="2 3" key="1">
    <citation type="journal article" date="2018" name="Proc. R. Soc. B">
        <title>A non-coding region near Follistatin controls head colour polymorphism in the Gouldian finch.</title>
        <authorList>
            <person name="Toomey M.B."/>
            <person name="Marques C.I."/>
            <person name="Andrade P."/>
            <person name="Araujo P.M."/>
            <person name="Sabatino S."/>
            <person name="Gazda M.A."/>
            <person name="Afonso S."/>
            <person name="Lopes R.J."/>
            <person name="Corbo J.C."/>
            <person name="Carneiro M."/>
        </authorList>
    </citation>
    <scope>NUCLEOTIDE SEQUENCE [LARGE SCALE GENOMIC DNA]</scope>
    <source>
        <strain evidence="2">Red01</strain>
        <tissue evidence="2">Muscle</tissue>
    </source>
</reference>